<dbReference type="RefSeq" id="WP_184496970.1">
    <property type="nucleotide sequence ID" value="NZ_JACIJO010000003.1"/>
</dbReference>
<dbReference type="Proteomes" id="UP000588604">
    <property type="component" value="Unassembled WGS sequence"/>
</dbReference>
<dbReference type="AlphaFoldDB" id="A0A841MZX9"/>
<proteinExistence type="predicted"/>
<comment type="caution">
    <text evidence="1">The sequence shown here is derived from an EMBL/GenBank/DDBJ whole genome shotgun (WGS) entry which is preliminary data.</text>
</comment>
<name>A0A841MZX9_9BACT</name>
<evidence type="ECO:0000313" key="2">
    <source>
        <dbReference type="Proteomes" id="UP000588604"/>
    </source>
</evidence>
<evidence type="ECO:0000313" key="1">
    <source>
        <dbReference type="EMBL" id="MBB6328198.1"/>
    </source>
</evidence>
<protein>
    <submittedName>
        <fullName evidence="1">Uncharacterized protein</fullName>
    </submittedName>
</protein>
<keyword evidence="2" id="KW-1185">Reference proteome</keyword>
<reference evidence="1 2" key="1">
    <citation type="submission" date="2020-08" db="EMBL/GenBank/DDBJ databases">
        <title>Genomic Encyclopedia of Type Strains, Phase IV (KMG-IV): sequencing the most valuable type-strain genomes for metagenomic binning, comparative biology and taxonomic classification.</title>
        <authorList>
            <person name="Goeker M."/>
        </authorList>
    </citation>
    <scope>NUCLEOTIDE SEQUENCE [LARGE SCALE GENOMIC DNA]</scope>
    <source>
        <strain evidence="1 2">DSM 102044</strain>
    </source>
</reference>
<organism evidence="1 2">
    <name type="scientific">Algoriphagus iocasae</name>
    <dbReference type="NCBI Taxonomy" id="1836499"/>
    <lineage>
        <taxon>Bacteria</taxon>
        <taxon>Pseudomonadati</taxon>
        <taxon>Bacteroidota</taxon>
        <taxon>Cytophagia</taxon>
        <taxon>Cytophagales</taxon>
        <taxon>Cyclobacteriaceae</taxon>
        <taxon>Algoriphagus</taxon>
    </lineage>
</organism>
<dbReference type="PROSITE" id="PS51257">
    <property type="entry name" value="PROKAR_LIPOPROTEIN"/>
    <property type="match status" value="1"/>
</dbReference>
<gene>
    <name evidence="1" type="ORF">FHS59_003841</name>
</gene>
<dbReference type="EMBL" id="JACIJO010000003">
    <property type="protein sequence ID" value="MBB6328198.1"/>
    <property type="molecule type" value="Genomic_DNA"/>
</dbReference>
<accession>A0A841MZX9</accession>
<sequence length="242" mass="26422">MKIRNLMMAMASVAIVSSCTEEKEGPAFPESEVKVSATIGMSEEDPNARVNNLVYGNFEVTDVKLSIDNVKLILRATNEDTKKPTIVQIRDKNPQILTLVENGEVMVAPIGTVMAADGVYGKLNFDFVLPDVPEDDEMYGSSVIAKAKWFDIPAVINMQLEDEMVLQFNQGLEVDGAQDYLLTMYVDKILEGISPTLVGDGNGNGTIEVGPNNEDGNSEVYEAIIANIQNALVLKNGKFKDK</sequence>